<dbReference type="InterPro" id="IPR038670">
    <property type="entry name" value="HslJ-like_sf"/>
</dbReference>
<organism evidence="2 3">
    <name type="scientific">Acinetobacter radioresistens</name>
    <dbReference type="NCBI Taxonomy" id="40216"/>
    <lineage>
        <taxon>Bacteria</taxon>
        <taxon>Pseudomonadati</taxon>
        <taxon>Pseudomonadota</taxon>
        <taxon>Gammaproteobacteria</taxon>
        <taxon>Moraxellales</taxon>
        <taxon>Moraxellaceae</taxon>
        <taxon>Acinetobacter</taxon>
    </lineage>
</organism>
<dbReference type="AlphaFoldDB" id="A0A8H2JYQ8"/>
<evidence type="ECO:0000259" key="1">
    <source>
        <dbReference type="Pfam" id="PF03724"/>
    </source>
</evidence>
<gene>
    <name evidence="2" type="ORF">FHY67_13200</name>
</gene>
<protein>
    <submittedName>
        <fullName evidence="2">META domain-containing protein</fullName>
    </submittedName>
</protein>
<dbReference type="PANTHER" id="PTHR35535">
    <property type="entry name" value="HEAT SHOCK PROTEIN HSLJ"/>
    <property type="match status" value="1"/>
</dbReference>
<evidence type="ECO:0000313" key="3">
    <source>
        <dbReference type="Proteomes" id="UP000314285"/>
    </source>
</evidence>
<reference evidence="2 3" key="1">
    <citation type="submission" date="2019-06" db="EMBL/GenBank/DDBJ databases">
        <title>Genome of Acinetobacter radioresistens APH1, a phenol degrading strain.</title>
        <authorList>
            <person name="Liu Y."/>
        </authorList>
    </citation>
    <scope>NUCLEOTIDE SEQUENCE [LARGE SCALE GENOMIC DNA]</scope>
    <source>
        <strain evidence="2 3">APH1</strain>
    </source>
</reference>
<name>A0A8H2JYQ8_ACIRA</name>
<dbReference type="InterPro" id="IPR005184">
    <property type="entry name" value="DUF306_Meta_HslJ"/>
</dbReference>
<proteinExistence type="predicted"/>
<sequence length="177" mass="19851">MKKYTDKAFKKYTFLNLRLSVFTGSLMFLIGLAGCQSSQPSTSLESRTVSKQKVVTQASSKQLSRDGVQDVNWRIVKIKSQPAKFFNQVPFIRLNSVSRTVTGHTGCNTVFGRYDINTAQKTLNLTIKAGHQSCDQALAQEADLADALERISRFQLNNKQLYLQDRAGQILIQAEKN</sequence>
<dbReference type="Gene3D" id="2.40.128.270">
    <property type="match status" value="1"/>
</dbReference>
<comment type="caution">
    <text evidence="2">The sequence shown here is derived from an EMBL/GenBank/DDBJ whole genome shotgun (WGS) entry which is preliminary data.</text>
</comment>
<dbReference type="Pfam" id="PF03724">
    <property type="entry name" value="META"/>
    <property type="match status" value="1"/>
</dbReference>
<dbReference type="PROSITE" id="PS51257">
    <property type="entry name" value="PROKAR_LIPOPROTEIN"/>
    <property type="match status" value="1"/>
</dbReference>
<accession>A0A8H2JYQ8</accession>
<dbReference type="PANTHER" id="PTHR35535:SF1">
    <property type="entry name" value="HEAT SHOCK PROTEIN HSLJ"/>
    <property type="match status" value="1"/>
</dbReference>
<dbReference type="InterPro" id="IPR053147">
    <property type="entry name" value="Hsp_HslJ-like"/>
</dbReference>
<evidence type="ECO:0000313" key="2">
    <source>
        <dbReference type="EMBL" id="TNX86235.1"/>
    </source>
</evidence>
<feature type="domain" description="DUF306" evidence="1">
    <location>
        <begin position="68"/>
        <end position="172"/>
    </location>
</feature>
<dbReference type="EMBL" id="VFBM01000014">
    <property type="protein sequence ID" value="TNX86235.1"/>
    <property type="molecule type" value="Genomic_DNA"/>
</dbReference>
<dbReference type="RefSeq" id="WP_005021355.1">
    <property type="nucleotide sequence ID" value="NZ_CP027365.1"/>
</dbReference>
<dbReference type="Proteomes" id="UP000314285">
    <property type="component" value="Unassembled WGS sequence"/>
</dbReference>